<dbReference type="Gene3D" id="3.90.550.10">
    <property type="entry name" value="Spore Coat Polysaccharide Biosynthesis Protein SpsA, Chain A"/>
    <property type="match status" value="1"/>
</dbReference>
<evidence type="ECO:0000256" key="1">
    <source>
        <dbReference type="SAM" id="Phobius"/>
    </source>
</evidence>
<evidence type="ECO:0000313" key="4">
    <source>
        <dbReference type="Proteomes" id="UP000244168"/>
    </source>
</evidence>
<proteinExistence type="predicted"/>
<keyword evidence="4" id="KW-1185">Reference proteome</keyword>
<dbReference type="GO" id="GO:0016757">
    <property type="term" value="F:glycosyltransferase activity"/>
    <property type="evidence" value="ECO:0007669"/>
    <property type="project" value="UniProtKB-KW"/>
</dbReference>
<dbReference type="SUPFAM" id="SSF53448">
    <property type="entry name" value="Nucleotide-diphospho-sugar transferases"/>
    <property type="match status" value="1"/>
</dbReference>
<comment type="caution">
    <text evidence="3">The sequence shown here is derived from an EMBL/GenBank/DDBJ whole genome shotgun (WGS) entry which is preliminary data.</text>
</comment>
<dbReference type="Proteomes" id="UP000244168">
    <property type="component" value="Unassembled WGS sequence"/>
</dbReference>
<gene>
    <name evidence="3" type="ORF">C8P68_104301</name>
</gene>
<dbReference type="OrthoDB" id="9807778at2"/>
<dbReference type="EMBL" id="QAOQ01000004">
    <property type="protein sequence ID" value="PTQ96811.1"/>
    <property type="molecule type" value="Genomic_DNA"/>
</dbReference>
<keyword evidence="1" id="KW-0812">Transmembrane</keyword>
<organism evidence="3 4">
    <name type="scientific">Mucilaginibacter yixingensis</name>
    <dbReference type="NCBI Taxonomy" id="1295612"/>
    <lineage>
        <taxon>Bacteria</taxon>
        <taxon>Pseudomonadati</taxon>
        <taxon>Bacteroidota</taxon>
        <taxon>Sphingobacteriia</taxon>
        <taxon>Sphingobacteriales</taxon>
        <taxon>Sphingobacteriaceae</taxon>
        <taxon>Mucilaginibacter</taxon>
    </lineage>
</organism>
<evidence type="ECO:0000259" key="2">
    <source>
        <dbReference type="Pfam" id="PF00535"/>
    </source>
</evidence>
<feature type="domain" description="Glycosyltransferase 2-like" evidence="2">
    <location>
        <begin position="6"/>
        <end position="169"/>
    </location>
</feature>
<keyword evidence="1" id="KW-1133">Transmembrane helix</keyword>
<keyword evidence="3" id="KW-0808">Transferase</keyword>
<dbReference type="PANTHER" id="PTHR48090">
    <property type="entry name" value="UNDECAPRENYL-PHOSPHATE 4-DEOXY-4-FORMAMIDO-L-ARABINOSE TRANSFERASE-RELATED"/>
    <property type="match status" value="1"/>
</dbReference>
<accession>A0A2T5J9R1</accession>
<feature type="transmembrane region" description="Helical" evidence="1">
    <location>
        <begin position="263"/>
        <end position="288"/>
    </location>
</feature>
<dbReference type="PANTHER" id="PTHR48090:SF8">
    <property type="entry name" value="GLYCOSYLTRANSFERASE CSBB-RELATED"/>
    <property type="match status" value="1"/>
</dbReference>
<protein>
    <submittedName>
        <fullName evidence="3">Dolichol-phosphate mannosyltransferase</fullName>
    </submittedName>
</protein>
<dbReference type="InterPro" id="IPR050256">
    <property type="entry name" value="Glycosyltransferase_2"/>
</dbReference>
<dbReference type="InterPro" id="IPR029044">
    <property type="entry name" value="Nucleotide-diphossugar_trans"/>
</dbReference>
<feature type="transmembrane region" description="Helical" evidence="1">
    <location>
        <begin position="229"/>
        <end position="251"/>
    </location>
</feature>
<keyword evidence="3" id="KW-0328">Glycosyltransferase</keyword>
<keyword evidence="1" id="KW-0472">Membrane</keyword>
<sequence length="312" mass="35323">MNRKLSIVIPCHNEEQNIEHLIAEIDRTLADIDYPYDLILVDDGSRDKTIDVLKSASSRNTHVFYVELSRNFGKDQAMKAGIEIANGAAVITMDADLQHPPEKIKEMIKSWEEGYDIVYTYRAEANPHASRNQQRGSRVFYKAINAISDIQLESGIADFRLMDARVIAELRKIDEYEIFLRGIIKWVGFKQKGIPYTPAERHMGEASYSYKKLIKLAVTSVMAFSVRPLYIATGLGLFFSLSATLYIPYILISYLAGYAVSGWTSLLATVVFFGGIQLMVLGIIGMYLGKLFMQAKHRPNYIIRSTNLEQTK</sequence>
<dbReference type="RefSeq" id="WP_107828757.1">
    <property type="nucleotide sequence ID" value="NZ_CP160205.1"/>
</dbReference>
<dbReference type="InterPro" id="IPR001173">
    <property type="entry name" value="Glyco_trans_2-like"/>
</dbReference>
<dbReference type="AlphaFoldDB" id="A0A2T5J9R1"/>
<dbReference type="GO" id="GO:0005886">
    <property type="term" value="C:plasma membrane"/>
    <property type="evidence" value="ECO:0007669"/>
    <property type="project" value="TreeGrafter"/>
</dbReference>
<dbReference type="CDD" id="cd04187">
    <property type="entry name" value="DPM1_like_bac"/>
    <property type="match status" value="1"/>
</dbReference>
<reference evidence="3 4" key="1">
    <citation type="submission" date="2018-04" db="EMBL/GenBank/DDBJ databases">
        <title>Genomic Encyclopedia of Archaeal and Bacterial Type Strains, Phase II (KMG-II): from individual species to whole genera.</title>
        <authorList>
            <person name="Goeker M."/>
        </authorList>
    </citation>
    <scope>NUCLEOTIDE SEQUENCE [LARGE SCALE GENOMIC DNA]</scope>
    <source>
        <strain evidence="3 4">DSM 26809</strain>
    </source>
</reference>
<dbReference type="Pfam" id="PF00535">
    <property type="entry name" value="Glycos_transf_2"/>
    <property type="match status" value="1"/>
</dbReference>
<evidence type="ECO:0000313" key="3">
    <source>
        <dbReference type="EMBL" id="PTQ96811.1"/>
    </source>
</evidence>
<name>A0A2T5J9R1_9SPHI</name>